<evidence type="ECO:0000313" key="12">
    <source>
        <dbReference type="Proteomes" id="UP000823935"/>
    </source>
</evidence>
<evidence type="ECO:0000256" key="3">
    <source>
        <dbReference type="ARBA" id="ARBA00022759"/>
    </source>
</evidence>
<dbReference type="CDD" id="cd09634">
    <property type="entry name" value="Cas1_I-II-III"/>
    <property type="match status" value="1"/>
</dbReference>
<keyword evidence="1 10" id="KW-0540">Nuclease</keyword>
<dbReference type="Gene3D" id="1.20.120.920">
    <property type="entry name" value="CRISPR-associated endonuclease Cas1, C-terminal domain"/>
    <property type="match status" value="1"/>
</dbReference>
<dbReference type="GO" id="GO:0051607">
    <property type="term" value="P:defense response to virus"/>
    <property type="evidence" value="ECO:0007669"/>
    <property type="project" value="UniProtKB-UniRule"/>
</dbReference>
<dbReference type="HAMAP" id="MF_01470">
    <property type="entry name" value="Cas1"/>
    <property type="match status" value="1"/>
</dbReference>
<evidence type="ECO:0000256" key="8">
    <source>
        <dbReference type="ARBA" id="ARBA00023211"/>
    </source>
</evidence>
<dbReference type="InterPro" id="IPR002729">
    <property type="entry name" value="CRISPR-assoc_Cas1"/>
</dbReference>
<dbReference type="Proteomes" id="UP000823935">
    <property type="component" value="Unassembled WGS sequence"/>
</dbReference>
<dbReference type="GO" id="GO:0016787">
    <property type="term" value="F:hydrolase activity"/>
    <property type="evidence" value="ECO:0007669"/>
    <property type="project" value="UniProtKB-KW"/>
</dbReference>
<keyword evidence="8 10" id="KW-0464">Manganese</keyword>
<dbReference type="EMBL" id="DVIQ01000040">
    <property type="protein sequence ID" value="HIS31427.1"/>
    <property type="molecule type" value="Genomic_DNA"/>
</dbReference>
<evidence type="ECO:0000313" key="11">
    <source>
        <dbReference type="EMBL" id="HIS31427.1"/>
    </source>
</evidence>
<organism evidence="11 12">
    <name type="scientific">Candidatus Limivivens intestinipullorum</name>
    <dbReference type="NCBI Taxonomy" id="2840858"/>
    <lineage>
        <taxon>Bacteria</taxon>
        <taxon>Bacillati</taxon>
        <taxon>Bacillota</taxon>
        <taxon>Clostridia</taxon>
        <taxon>Lachnospirales</taxon>
        <taxon>Lachnospiraceae</taxon>
        <taxon>Lachnospiraceae incertae sedis</taxon>
        <taxon>Candidatus Limivivens</taxon>
    </lineage>
</organism>
<comment type="subunit">
    <text evidence="9 10">Homodimer, forms a heterotetramer with a Cas2 homodimer.</text>
</comment>
<proteinExistence type="inferred from homology"/>
<evidence type="ECO:0000256" key="10">
    <source>
        <dbReference type="HAMAP-Rule" id="MF_01470"/>
    </source>
</evidence>
<dbReference type="EC" id="3.1.-.-" evidence="10"/>
<reference evidence="11" key="2">
    <citation type="journal article" date="2021" name="PeerJ">
        <title>Extensive microbial diversity within the chicken gut microbiome revealed by metagenomics and culture.</title>
        <authorList>
            <person name="Gilroy R."/>
            <person name="Ravi A."/>
            <person name="Getino M."/>
            <person name="Pursley I."/>
            <person name="Horton D.L."/>
            <person name="Alikhan N.F."/>
            <person name="Baker D."/>
            <person name="Gharbi K."/>
            <person name="Hall N."/>
            <person name="Watson M."/>
            <person name="Adriaenssens E.M."/>
            <person name="Foster-Nyarko E."/>
            <person name="Jarju S."/>
            <person name="Secka A."/>
            <person name="Antonio M."/>
            <person name="Oren A."/>
            <person name="Chaudhuri R.R."/>
            <person name="La Ragione R."/>
            <person name="Hildebrand F."/>
            <person name="Pallen M.J."/>
        </authorList>
    </citation>
    <scope>NUCLEOTIDE SEQUENCE</scope>
    <source>
        <strain evidence="11">CHK190-19873</strain>
    </source>
</reference>
<dbReference type="GO" id="GO:0046872">
    <property type="term" value="F:metal ion binding"/>
    <property type="evidence" value="ECO:0007669"/>
    <property type="project" value="UniProtKB-UniRule"/>
</dbReference>
<evidence type="ECO:0000256" key="1">
    <source>
        <dbReference type="ARBA" id="ARBA00022722"/>
    </source>
</evidence>
<dbReference type="AlphaFoldDB" id="A0A9D1JJW9"/>
<reference evidence="11" key="1">
    <citation type="submission" date="2020-10" db="EMBL/GenBank/DDBJ databases">
        <authorList>
            <person name="Gilroy R."/>
        </authorList>
    </citation>
    <scope>NUCLEOTIDE SEQUENCE</scope>
    <source>
        <strain evidence="11">CHK190-19873</strain>
    </source>
</reference>
<evidence type="ECO:0000256" key="4">
    <source>
        <dbReference type="ARBA" id="ARBA00022801"/>
    </source>
</evidence>
<dbReference type="Pfam" id="PF01867">
    <property type="entry name" value="Cas_Cas1"/>
    <property type="match status" value="1"/>
</dbReference>
<sequence>MALLYVNENGAVIGIEGNQCTVKYQDGMKKSIPIESLDGVTILGTAQVTSKCLEAFMKRGIPAAYFSKGGQYFGRVQSTGHINTARQRKQCALYETAFGLELGRRILSAKVKNQAVVLKRYEKSRGFTLQEEQKMLTICRNKILESKSIAEMMGYEGQGAKYYFRGLSKCIDKPFQFEGRSRRPPRDEFNSMISLGYSILMNEVYGKIELKGLNPYFGFIHRDAEKHPTLASDMMEEWRAVIVDATVMSMINGHEIHKEDFVKNQDEPGCYLTKRGLKIFLNKLERKLQTEVRYLSYLEYSVSFRKAIFCQMERLVKAIEMGDASVYEPIQIR</sequence>
<keyword evidence="6 10" id="KW-0051">Antiviral defense</keyword>
<evidence type="ECO:0000256" key="7">
    <source>
        <dbReference type="ARBA" id="ARBA00023125"/>
    </source>
</evidence>
<dbReference type="InterPro" id="IPR050646">
    <property type="entry name" value="Cas1"/>
</dbReference>
<comment type="function">
    <text evidence="10">CRISPR (clustered regularly interspaced short palindromic repeat), is an adaptive immune system that provides protection against mobile genetic elements (viruses, transposable elements and conjugative plasmids). CRISPR clusters contain spacers, sequences complementary to antecedent mobile elements, and target invading nucleic acids. CRISPR clusters are transcribed and processed into CRISPR RNA (crRNA). Acts as a dsDNA endonuclease. Involved in the integration of spacer DNA into the CRISPR cassette.</text>
</comment>
<comment type="caution">
    <text evidence="11">The sequence shown here is derived from an EMBL/GenBank/DDBJ whole genome shotgun (WGS) entry which is preliminary data.</text>
</comment>
<gene>
    <name evidence="10 11" type="primary">cas1</name>
    <name evidence="11" type="ORF">IAB44_07765</name>
</gene>
<dbReference type="GO" id="GO:0003677">
    <property type="term" value="F:DNA binding"/>
    <property type="evidence" value="ECO:0007669"/>
    <property type="project" value="UniProtKB-KW"/>
</dbReference>
<dbReference type="Gene3D" id="3.100.10.20">
    <property type="entry name" value="CRISPR-associated endonuclease Cas1, N-terminal domain"/>
    <property type="match status" value="1"/>
</dbReference>
<feature type="binding site" evidence="10">
    <location>
        <position position="156"/>
    </location>
    <ligand>
        <name>Mn(2+)</name>
        <dbReference type="ChEBI" id="CHEBI:29035"/>
    </ligand>
</feature>
<keyword evidence="2 10" id="KW-0479">Metal-binding</keyword>
<evidence type="ECO:0000256" key="9">
    <source>
        <dbReference type="ARBA" id="ARBA00038592"/>
    </source>
</evidence>
<keyword evidence="3 10" id="KW-0255">Endonuclease</keyword>
<comment type="similarity">
    <text evidence="10">Belongs to the CRISPR-associated endonuclease Cas1 family.</text>
</comment>
<dbReference type="InterPro" id="IPR042211">
    <property type="entry name" value="CRISPR-assoc_Cas1_N"/>
</dbReference>
<dbReference type="PANTHER" id="PTHR34353">
    <property type="entry name" value="CRISPR-ASSOCIATED ENDONUCLEASE CAS1 1"/>
    <property type="match status" value="1"/>
</dbReference>
<feature type="binding site" evidence="10">
    <location>
        <position position="236"/>
    </location>
    <ligand>
        <name>Mn(2+)</name>
        <dbReference type="ChEBI" id="CHEBI:29035"/>
    </ligand>
</feature>
<protein>
    <recommendedName>
        <fullName evidence="10">CRISPR-associated endonuclease Cas1</fullName>
        <ecNumber evidence="10">3.1.-.-</ecNumber>
    </recommendedName>
</protein>
<evidence type="ECO:0000256" key="2">
    <source>
        <dbReference type="ARBA" id="ARBA00022723"/>
    </source>
</evidence>
<comment type="cofactor">
    <cofactor evidence="10">
        <name>Mg(2+)</name>
        <dbReference type="ChEBI" id="CHEBI:18420"/>
    </cofactor>
    <cofactor evidence="10">
        <name>Mn(2+)</name>
        <dbReference type="ChEBI" id="CHEBI:29035"/>
    </cofactor>
</comment>
<keyword evidence="4 10" id="KW-0378">Hydrolase</keyword>
<feature type="binding site" evidence="10">
    <location>
        <position position="221"/>
    </location>
    <ligand>
        <name>Mn(2+)</name>
        <dbReference type="ChEBI" id="CHEBI:29035"/>
    </ligand>
</feature>
<evidence type="ECO:0000256" key="5">
    <source>
        <dbReference type="ARBA" id="ARBA00022842"/>
    </source>
</evidence>
<keyword evidence="7 10" id="KW-0238">DNA-binding</keyword>
<dbReference type="InterPro" id="IPR042206">
    <property type="entry name" value="CRISPR-assoc_Cas1_C"/>
</dbReference>
<dbReference type="PANTHER" id="PTHR34353:SF2">
    <property type="entry name" value="CRISPR-ASSOCIATED ENDONUCLEASE CAS1 1"/>
    <property type="match status" value="1"/>
</dbReference>
<dbReference type="NCBIfam" id="TIGR00287">
    <property type="entry name" value="cas1"/>
    <property type="match status" value="1"/>
</dbReference>
<dbReference type="GO" id="GO:0043571">
    <property type="term" value="P:maintenance of CRISPR repeat elements"/>
    <property type="evidence" value="ECO:0007669"/>
    <property type="project" value="UniProtKB-UniRule"/>
</dbReference>
<evidence type="ECO:0000256" key="6">
    <source>
        <dbReference type="ARBA" id="ARBA00023118"/>
    </source>
</evidence>
<keyword evidence="5 10" id="KW-0460">Magnesium</keyword>
<name>A0A9D1JJW9_9FIRM</name>
<accession>A0A9D1JJW9</accession>
<dbReference type="GO" id="GO:0004519">
    <property type="term" value="F:endonuclease activity"/>
    <property type="evidence" value="ECO:0007669"/>
    <property type="project" value="UniProtKB-UniRule"/>
</dbReference>